<evidence type="ECO:0000313" key="2">
    <source>
        <dbReference type="Proteomes" id="UP001143307"/>
    </source>
</evidence>
<name>A0ABT3SWB2_9GAMM</name>
<dbReference type="Gene3D" id="3.40.50.300">
    <property type="entry name" value="P-loop containing nucleotide triphosphate hydrolases"/>
    <property type="match status" value="1"/>
</dbReference>
<dbReference type="EMBL" id="SHNP01000003">
    <property type="protein sequence ID" value="MCX2973589.1"/>
    <property type="molecule type" value="Genomic_DNA"/>
</dbReference>
<evidence type="ECO:0008006" key="3">
    <source>
        <dbReference type="Google" id="ProtNLM"/>
    </source>
</evidence>
<dbReference type="RefSeq" id="WP_279252485.1">
    <property type="nucleotide sequence ID" value="NZ_SHNP01000003.1"/>
</dbReference>
<accession>A0ABT3SWB2</accession>
<organism evidence="1 2">
    <name type="scientific">Candidatus Seongchinamella marina</name>
    <dbReference type="NCBI Taxonomy" id="2518990"/>
    <lineage>
        <taxon>Bacteria</taxon>
        <taxon>Pseudomonadati</taxon>
        <taxon>Pseudomonadota</taxon>
        <taxon>Gammaproteobacteria</taxon>
        <taxon>Cellvibrionales</taxon>
        <taxon>Halieaceae</taxon>
        <taxon>Seongchinamella</taxon>
    </lineage>
</organism>
<evidence type="ECO:0000313" key="1">
    <source>
        <dbReference type="EMBL" id="MCX2973589.1"/>
    </source>
</evidence>
<proteinExistence type="predicted"/>
<keyword evidence="2" id="KW-1185">Reference proteome</keyword>
<comment type="caution">
    <text evidence="1">The sequence shown here is derived from an EMBL/GenBank/DDBJ whole genome shotgun (WGS) entry which is preliminary data.</text>
</comment>
<dbReference type="Proteomes" id="UP001143307">
    <property type="component" value="Unassembled WGS sequence"/>
</dbReference>
<dbReference type="InterPro" id="IPR027417">
    <property type="entry name" value="P-loop_NTPase"/>
</dbReference>
<reference evidence="1" key="1">
    <citation type="submission" date="2019-02" db="EMBL/GenBank/DDBJ databases">
        <authorList>
            <person name="Li S.-H."/>
        </authorList>
    </citation>
    <scope>NUCLEOTIDE SEQUENCE</scope>
    <source>
        <strain evidence="1">IMCC8485</strain>
    </source>
</reference>
<protein>
    <recommendedName>
        <fullName evidence="3">Sulfotransferase family protein</fullName>
    </recommendedName>
</protein>
<gene>
    <name evidence="1" type="ORF">EYC87_08355</name>
</gene>
<sequence length="241" mass="27369">MILIIMPWGRVGSNLINSILSQHLKPINGCVYNEPTTGLQTRNRGQGAQAIAVAQARWWETFAAECEENSAIAANVSIASIEEVNWFISCVEESTAKVIYLDRINVVKTAVSSIKAQQYSRHSEKMYGKPSWEIPVGREPLKEFYVDPEQLVNSIQRLERHRANQRRLQSLCPGLNINYEELAPDIPTAIRRITDYLKIPAREYKINSIKATANDLQNEIINFSEVLDRLPVDYQSQLLAK</sequence>
<dbReference type="SUPFAM" id="SSF52540">
    <property type="entry name" value="P-loop containing nucleoside triphosphate hydrolases"/>
    <property type="match status" value="1"/>
</dbReference>